<comment type="caution">
    <text evidence="1">The sequence shown here is derived from an EMBL/GenBank/DDBJ whole genome shotgun (WGS) entry which is preliminary data.</text>
</comment>
<gene>
    <name evidence="1" type="ORF">MLD38_008505</name>
</gene>
<dbReference type="Proteomes" id="UP001057402">
    <property type="component" value="Chromosome 3"/>
</dbReference>
<keyword evidence="2" id="KW-1185">Reference proteome</keyword>
<protein>
    <submittedName>
        <fullName evidence="1">Uncharacterized protein</fullName>
    </submittedName>
</protein>
<sequence>MEVFTKTMAVKLRSHLDKYLFADDGHKTVRQSRDRDTSRTTWTVEPVGERPHLIRLRSIHGTYLTGSDAAFLLGVTGKKVVQSRPDHERFNWSVEWEPVRDGFQFRLRSWCGKFLRANGGTPPWRNTVTHDEPQVGLTMNWTLWDVESVDAEWEQGDNPLDSVYASPLSSLSYEGEAWADSPSLGSPDSIRSQKQVRNESCQQSKPLSSVVSSHN</sequence>
<organism evidence="1 2">
    <name type="scientific">Melastoma candidum</name>
    <dbReference type="NCBI Taxonomy" id="119954"/>
    <lineage>
        <taxon>Eukaryota</taxon>
        <taxon>Viridiplantae</taxon>
        <taxon>Streptophyta</taxon>
        <taxon>Embryophyta</taxon>
        <taxon>Tracheophyta</taxon>
        <taxon>Spermatophyta</taxon>
        <taxon>Magnoliopsida</taxon>
        <taxon>eudicotyledons</taxon>
        <taxon>Gunneridae</taxon>
        <taxon>Pentapetalae</taxon>
        <taxon>rosids</taxon>
        <taxon>malvids</taxon>
        <taxon>Myrtales</taxon>
        <taxon>Melastomataceae</taxon>
        <taxon>Melastomatoideae</taxon>
        <taxon>Melastomateae</taxon>
        <taxon>Melastoma</taxon>
    </lineage>
</organism>
<proteinExistence type="predicted"/>
<evidence type="ECO:0000313" key="1">
    <source>
        <dbReference type="EMBL" id="KAI4382554.1"/>
    </source>
</evidence>
<name>A0ACB9RUR1_9MYRT</name>
<evidence type="ECO:0000313" key="2">
    <source>
        <dbReference type="Proteomes" id="UP001057402"/>
    </source>
</evidence>
<accession>A0ACB9RUR1</accession>
<dbReference type="EMBL" id="CM042882">
    <property type="protein sequence ID" value="KAI4382554.1"/>
    <property type="molecule type" value="Genomic_DNA"/>
</dbReference>
<reference evidence="2" key="1">
    <citation type="journal article" date="2023" name="Front. Plant Sci.">
        <title>Chromosomal-level genome assembly of Melastoma candidum provides insights into trichome evolution.</title>
        <authorList>
            <person name="Zhong Y."/>
            <person name="Wu W."/>
            <person name="Sun C."/>
            <person name="Zou P."/>
            <person name="Liu Y."/>
            <person name="Dai S."/>
            <person name="Zhou R."/>
        </authorList>
    </citation>
    <scope>NUCLEOTIDE SEQUENCE [LARGE SCALE GENOMIC DNA]</scope>
</reference>